<organism evidence="2 3">
    <name type="scientific">Ectopseudomonas oleovorans</name>
    <name type="common">Pseudomonas oleovorans</name>
    <dbReference type="NCBI Taxonomy" id="301"/>
    <lineage>
        <taxon>Bacteria</taxon>
        <taxon>Pseudomonadati</taxon>
        <taxon>Pseudomonadota</taxon>
        <taxon>Gammaproteobacteria</taxon>
        <taxon>Pseudomonadales</taxon>
        <taxon>Pseudomonadaceae</taxon>
        <taxon>Ectopseudomonas</taxon>
    </lineage>
</organism>
<evidence type="ECO:0000313" key="3">
    <source>
        <dbReference type="Proteomes" id="UP000244052"/>
    </source>
</evidence>
<dbReference type="InterPro" id="IPR041657">
    <property type="entry name" value="HTH_17"/>
</dbReference>
<dbReference type="AlphaFoldDB" id="A0A2T5PHW1"/>
<evidence type="ECO:0000313" key="2">
    <source>
        <dbReference type="EMBL" id="PTU77307.1"/>
    </source>
</evidence>
<evidence type="ECO:0000259" key="1">
    <source>
        <dbReference type="Pfam" id="PF12728"/>
    </source>
</evidence>
<proteinExistence type="predicted"/>
<dbReference type="EMBL" id="QASO01000119">
    <property type="protein sequence ID" value="PTU77307.1"/>
    <property type="molecule type" value="Genomic_DNA"/>
</dbReference>
<protein>
    <submittedName>
        <fullName evidence="2">DNA-binding protein</fullName>
    </submittedName>
</protein>
<keyword evidence="3" id="KW-1185">Reference proteome</keyword>
<feature type="domain" description="Helix-turn-helix" evidence="1">
    <location>
        <begin position="58"/>
        <end position="104"/>
    </location>
</feature>
<gene>
    <name evidence="2" type="ORF">DBO86_20180</name>
</gene>
<sequence>MDRRKESPSSPASVQLVQLDDLQVEIPAQALAALAEALDQIAKGRAVDLQGVPPEVATREAAALLNLPHPRLLQLLDDGAIASRMANGRRRVPVVDLVAYRQAQAEASSTAMNELATLSEDLKLGY</sequence>
<dbReference type="RefSeq" id="WP_108234649.1">
    <property type="nucleotide sequence ID" value="NZ_QASO01000119.1"/>
</dbReference>
<dbReference type="GO" id="GO:0003677">
    <property type="term" value="F:DNA binding"/>
    <property type="evidence" value="ECO:0007669"/>
    <property type="project" value="UniProtKB-KW"/>
</dbReference>
<name>A0A2T5PHW1_ECTOL</name>
<dbReference type="Pfam" id="PF12728">
    <property type="entry name" value="HTH_17"/>
    <property type="match status" value="1"/>
</dbReference>
<accession>A0A2T5PHW1</accession>
<reference evidence="2 3" key="1">
    <citation type="submission" date="2018-04" db="EMBL/GenBank/DDBJ databases">
        <title>Pseudomonas sp. nov., isolated from mangrove soil.</title>
        <authorList>
            <person name="Chen C."/>
        </authorList>
    </citation>
    <scope>NUCLEOTIDE SEQUENCE [LARGE SCALE GENOMIC DNA]</scope>
    <source>
        <strain evidence="2 3">JCM 14246</strain>
    </source>
</reference>
<dbReference type="Proteomes" id="UP000244052">
    <property type="component" value="Unassembled WGS sequence"/>
</dbReference>
<keyword evidence="2" id="KW-0238">DNA-binding</keyword>
<comment type="caution">
    <text evidence="2">The sequence shown here is derived from an EMBL/GenBank/DDBJ whole genome shotgun (WGS) entry which is preliminary data.</text>
</comment>